<dbReference type="PANTHER" id="PTHR47723">
    <property type="entry name" value="OS05G0353850 PROTEIN"/>
    <property type="match status" value="1"/>
</dbReference>
<evidence type="ECO:0000259" key="1">
    <source>
        <dbReference type="Pfam" id="PF13456"/>
    </source>
</evidence>
<protein>
    <recommendedName>
        <fullName evidence="1">RNase H type-1 domain-containing protein</fullName>
    </recommendedName>
</protein>
<dbReference type="InterPro" id="IPR012337">
    <property type="entry name" value="RNaseH-like_sf"/>
</dbReference>
<feature type="domain" description="RNase H type-1" evidence="1">
    <location>
        <begin position="2"/>
        <end position="70"/>
    </location>
</feature>
<dbReference type="Pfam" id="PF13456">
    <property type="entry name" value="RVT_3"/>
    <property type="match status" value="1"/>
</dbReference>
<organism evidence="2 3">
    <name type="scientific">Dovyalis caffra</name>
    <dbReference type="NCBI Taxonomy" id="77055"/>
    <lineage>
        <taxon>Eukaryota</taxon>
        <taxon>Viridiplantae</taxon>
        <taxon>Streptophyta</taxon>
        <taxon>Embryophyta</taxon>
        <taxon>Tracheophyta</taxon>
        <taxon>Spermatophyta</taxon>
        <taxon>Magnoliopsida</taxon>
        <taxon>eudicotyledons</taxon>
        <taxon>Gunneridae</taxon>
        <taxon>Pentapetalae</taxon>
        <taxon>rosids</taxon>
        <taxon>fabids</taxon>
        <taxon>Malpighiales</taxon>
        <taxon>Salicaceae</taxon>
        <taxon>Flacourtieae</taxon>
        <taxon>Dovyalis</taxon>
    </lineage>
</organism>
<dbReference type="PANTHER" id="PTHR47723:SF19">
    <property type="entry name" value="POLYNUCLEOTIDYL TRANSFERASE, RIBONUCLEASE H-LIKE SUPERFAMILY PROTEIN"/>
    <property type="match status" value="1"/>
</dbReference>
<dbReference type="InterPro" id="IPR036397">
    <property type="entry name" value="RNaseH_sf"/>
</dbReference>
<proteinExistence type="predicted"/>
<dbReference type="InterPro" id="IPR002156">
    <property type="entry name" value="RNaseH_domain"/>
</dbReference>
<dbReference type="Proteomes" id="UP001314170">
    <property type="component" value="Unassembled WGS sequence"/>
</dbReference>
<gene>
    <name evidence="2" type="ORF">DCAF_LOCUS26630</name>
</gene>
<dbReference type="GO" id="GO:0003676">
    <property type="term" value="F:nucleic acid binding"/>
    <property type="evidence" value="ECO:0007669"/>
    <property type="project" value="InterPro"/>
</dbReference>
<dbReference type="Gene3D" id="3.30.420.10">
    <property type="entry name" value="Ribonuclease H-like superfamily/Ribonuclease H"/>
    <property type="match status" value="1"/>
</dbReference>
<comment type="caution">
    <text evidence="2">The sequence shown here is derived from an EMBL/GenBank/DDBJ whole genome shotgun (WGS) entry which is preliminary data.</text>
</comment>
<sequence length="152" mass="16930">MVIAWEKGHRRVMFEVDSQTAVKALKDGGSRDGLNAPLIDQIKEVMGKQWSIQIDNIYGEGNCDADILANVGANLENGINPFPRMLDHVHVTMEIINAKILRALGPMASYDGRSNRKKLARNLGFKPSKRILLGLASSQVFFVDSHERSQTR</sequence>
<evidence type="ECO:0000313" key="2">
    <source>
        <dbReference type="EMBL" id="CAK7356359.1"/>
    </source>
</evidence>
<accession>A0AAV1SUH4</accession>
<dbReference type="InterPro" id="IPR044730">
    <property type="entry name" value="RNase_H-like_dom_plant"/>
</dbReference>
<dbReference type="GO" id="GO:0004523">
    <property type="term" value="F:RNA-DNA hybrid ribonuclease activity"/>
    <property type="evidence" value="ECO:0007669"/>
    <property type="project" value="InterPro"/>
</dbReference>
<evidence type="ECO:0000313" key="3">
    <source>
        <dbReference type="Proteomes" id="UP001314170"/>
    </source>
</evidence>
<reference evidence="2 3" key="1">
    <citation type="submission" date="2024-01" db="EMBL/GenBank/DDBJ databases">
        <authorList>
            <person name="Waweru B."/>
        </authorList>
    </citation>
    <scope>NUCLEOTIDE SEQUENCE [LARGE SCALE GENOMIC DNA]</scope>
</reference>
<name>A0AAV1SUH4_9ROSI</name>
<keyword evidence="3" id="KW-1185">Reference proteome</keyword>
<dbReference type="EMBL" id="CAWUPB010001197">
    <property type="protein sequence ID" value="CAK7356359.1"/>
    <property type="molecule type" value="Genomic_DNA"/>
</dbReference>
<dbReference type="AlphaFoldDB" id="A0AAV1SUH4"/>
<dbReference type="InterPro" id="IPR053151">
    <property type="entry name" value="RNase_H-like"/>
</dbReference>
<dbReference type="CDD" id="cd06222">
    <property type="entry name" value="RNase_H_like"/>
    <property type="match status" value="1"/>
</dbReference>
<dbReference type="SUPFAM" id="SSF53098">
    <property type="entry name" value="Ribonuclease H-like"/>
    <property type="match status" value="1"/>
</dbReference>